<feature type="domain" description="Cupin type-2" evidence="1">
    <location>
        <begin position="24"/>
        <end position="88"/>
    </location>
</feature>
<protein>
    <recommendedName>
        <fullName evidence="1">Cupin type-2 domain-containing protein</fullName>
    </recommendedName>
</protein>
<proteinExistence type="predicted"/>
<gene>
    <name evidence="2" type="ORF">METZ01_LOCUS70105</name>
</gene>
<reference evidence="2" key="1">
    <citation type="submission" date="2018-05" db="EMBL/GenBank/DDBJ databases">
        <authorList>
            <person name="Lanie J.A."/>
            <person name="Ng W.-L."/>
            <person name="Kazmierczak K.M."/>
            <person name="Andrzejewski T.M."/>
            <person name="Davidsen T.M."/>
            <person name="Wayne K.J."/>
            <person name="Tettelin H."/>
            <person name="Glass J.I."/>
            <person name="Rusch D."/>
            <person name="Podicherti R."/>
            <person name="Tsui H.-C.T."/>
            <person name="Winkler M.E."/>
        </authorList>
    </citation>
    <scope>NUCLEOTIDE SEQUENCE</scope>
</reference>
<dbReference type="InterPro" id="IPR014710">
    <property type="entry name" value="RmlC-like_jellyroll"/>
</dbReference>
<organism evidence="2">
    <name type="scientific">marine metagenome</name>
    <dbReference type="NCBI Taxonomy" id="408172"/>
    <lineage>
        <taxon>unclassified sequences</taxon>
        <taxon>metagenomes</taxon>
        <taxon>ecological metagenomes</taxon>
    </lineage>
</organism>
<accession>A0A381TP22</accession>
<dbReference type="AlphaFoldDB" id="A0A381TP22"/>
<evidence type="ECO:0000259" key="1">
    <source>
        <dbReference type="Pfam" id="PF07883"/>
    </source>
</evidence>
<sequence>MRVDKPWGYELRWAVTNRYVGKVIHVNAGHALSLQYHEVKEETILLWNGRIKFEIERDGRRVEQEMTPGQSIHITPGTVHRMTAIEDSDIFEVSTPELQDVVRLEDRYGRANDQS</sequence>
<dbReference type="InterPro" id="IPR013096">
    <property type="entry name" value="Cupin_2"/>
</dbReference>
<dbReference type="EMBL" id="UINC01004842">
    <property type="protein sequence ID" value="SVA17251.1"/>
    <property type="molecule type" value="Genomic_DNA"/>
</dbReference>
<dbReference type="Gene3D" id="2.60.120.10">
    <property type="entry name" value="Jelly Rolls"/>
    <property type="match status" value="1"/>
</dbReference>
<name>A0A381TP22_9ZZZZ</name>
<dbReference type="SUPFAM" id="SSF51182">
    <property type="entry name" value="RmlC-like cupins"/>
    <property type="match status" value="1"/>
</dbReference>
<evidence type="ECO:0000313" key="2">
    <source>
        <dbReference type="EMBL" id="SVA17251.1"/>
    </source>
</evidence>
<dbReference type="Pfam" id="PF07883">
    <property type="entry name" value="Cupin_2"/>
    <property type="match status" value="1"/>
</dbReference>
<dbReference type="InterPro" id="IPR011051">
    <property type="entry name" value="RmlC_Cupin_sf"/>
</dbReference>